<keyword evidence="2" id="KW-1185">Reference proteome</keyword>
<evidence type="ECO:0000313" key="2">
    <source>
        <dbReference type="Proteomes" id="UP000717634"/>
    </source>
</evidence>
<gene>
    <name evidence="1" type="ORF">HBN54_002776</name>
</gene>
<dbReference type="PROSITE" id="PS51257">
    <property type="entry name" value="PROKAR_LIPOPROTEIN"/>
    <property type="match status" value="1"/>
</dbReference>
<organism evidence="1 2">
    <name type="scientific">Hymenobacter artigasi</name>
    <dbReference type="NCBI Taxonomy" id="2719616"/>
    <lineage>
        <taxon>Bacteria</taxon>
        <taxon>Pseudomonadati</taxon>
        <taxon>Bacteroidota</taxon>
        <taxon>Cytophagia</taxon>
        <taxon>Cytophagales</taxon>
        <taxon>Hymenobacteraceae</taxon>
        <taxon>Hymenobacter</taxon>
    </lineage>
</organism>
<protein>
    <submittedName>
        <fullName evidence="1">Uncharacterized protein</fullName>
    </submittedName>
</protein>
<comment type="caution">
    <text evidence="1">The sequence shown here is derived from an EMBL/GenBank/DDBJ whole genome shotgun (WGS) entry which is preliminary data.</text>
</comment>
<evidence type="ECO:0000313" key="1">
    <source>
        <dbReference type="EMBL" id="NKI90176.1"/>
    </source>
</evidence>
<dbReference type="Proteomes" id="UP000717634">
    <property type="component" value="Unassembled WGS sequence"/>
</dbReference>
<accession>A0ABX1HMF7</accession>
<dbReference type="EMBL" id="JAAVTK010000008">
    <property type="protein sequence ID" value="NKI90176.1"/>
    <property type="molecule type" value="Genomic_DNA"/>
</dbReference>
<proteinExistence type="predicted"/>
<sequence length="85" mass="8834">MPARFAPSFPQVAAACFPLPGCSVSGYAFAQGTRYNLTIHTPAGTGCPAQYHATGRSCYEALAAAVRLFHASAHAYPGTVAYAPQ</sequence>
<name>A0ABX1HMF7_9BACT</name>
<dbReference type="RefSeq" id="WP_168673789.1">
    <property type="nucleotide sequence ID" value="NZ_JAAVTK010000008.1"/>
</dbReference>
<reference evidence="1 2" key="1">
    <citation type="submission" date="2020-03" db="EMBL/GenBank/DDBJ databases">
        <title>Genomic Encyclopedia of Type Strains, Phase IV (KMG-V): Genome sequencing to study the core and pangenomes of soil and plant-associated prokaryotes.</title>
        <authorList>
            <person name="Whitman W."/>
        </authorList>
    </citation>
    <scope>NUCLEOTIDE SEQUENCE [LARGE SCALE GENOMIC DNA]</scope>
    <source>
        <strain evidence="1 2">1B</strain>
    </source>
</reference>